<feature type="domain" description="Killer toxin Kp4" evidence="3">
    <location>
        <begin position="50"/>
        <end position="174"/>
    </location>
</feature>
<comment type="caution">
    <text evidence="4">The sequence shown here is derived from an EMBL/GenBank/DDBJ whole genome shotgun (WGS) entry which is preliminary data.</text>
</comment>
<dbReference type="SUPFAM" id="SSF55221">
    <property type="entry name" value="Yeast killer toxins"/>
    <property type="match status" value="1"/>
</dbReference>
<dbReference type="Pfam" id="PF09044">
    <property type="entry name" value="Kp4"/>
    <property type="match status" value="1"/>
</dbReference>
<feature type="signal peptide" evidence="2">
    <location>
        <begin position="1"/>
        <end position="26"/>
    </location>
</feature>
<dbReference type="EMBL" id="JAQGDS010000001">
    <property type="protein sequence ID" value="KAJ6263900.1"/>
    <property type="molecule type" value="Genomic_DNA"/>
</dbReference>
<dbReference type="InterPro" id="IPR011329">
    <property type="entry name" value="Killer_tox_Kp4/SMK"/>
</dbReference>
<evidence type="ECO:0000256" key="1">
    <source>
        <dbReference type="SAM" id="MobiDB-lite"/>
    </source>
</evidence>
<proteinExistence type="predicted"/>
<evidence type="ECO:0000313" key="5">
    <source>
        <dbReference type="Proteomes" id="UP001221413"/>
    </source>
</evidence>
<evidence type="ECO:0000256" key="2">
    <source>
        <dbReference type="SAM" id="SignalP"/>
    </source>
</evidence>
<keyword evidence="5" id="KW-1185">Reference proteome</keyword>
<feature type="region of interest" description="Disordered" evidence="1">
    <location>
        <begin position="181"/>
        <end position="212"/>
    </location>
</feature>
<organism evidence="4 5">
    <name type="scientific">Drechslerella dactyloides</name>
    <name type="common">Nematode-trapping fungus</name>
    <name type="synonym">Arthrobotrys dactyloides</name>
    <dbReference type="NCBI Taxonomy" id="74499"/>
    <lineage>
        <taxon>Eukaryota</taxon>
        <taxon>Fungi</taxon>
        <taxon>Dikarya</taxon>
        <taxon>Ascomycota</taxon>
        <taxon>Pezizomycotina</taxon>
        <taxon>Orbiliomycetes</taxon>
        <taxon>Orbiliales</taxon>
        <taxon>Orbiliaceae</taxon>
        <taxon>Drechslerella</taxon>
    </lineage>
</organism>
<keyword evidence="2" id="KW-0732">Signal</keyword>
<feature type="compositionally biased region" description="Basic and acidic residues" evidence="1">
    <location>
        <begin position="195"/>
        <end position="212"/>
    </location>
</feature>
<dbReference type="Gene3D" id="3.30.430.10">
    <property type="entry name" value="Killer Toxin P4, subunit A"/>
    <property type="match status" value="1"/>
</dbReference>
<name>A0AAD6J405_DREDA</name>
<dbReference type="Proteomes" id="UP001221413">
    <property type="component" value="Unassembled WGS sequence"/>
</dbReference>
<protein>
    <recommendedName>
        <fullName evidence="3">Killer toxin Kp4 domain-containing protein</fullName>
    </recommendedName>
</protein>
<feature type="chain" id="PRO_5042296506" description="Killer toxin Kp4 domain-containing protein" evidence="2">
    <location>
        <begin position="27"/>
        <end position="212"/>
    </location>
</feature>
<accession>A0AAD6J405</accession>
<gene>
    <name evidence="4" type="ORF">Dda_0037</name>
</gene>
<dbReference type="AlphaFoldDB" id="A0AAD6J405"/>
<evidence type="ECO:0000259" key="3">
    <source>
        <dbReference type="Pfam" id="PF09044"/>
    </source>
</evidence>
<sequence>MPYQISVLGISCLFILALSNSGTAQAAPRANGIEDMPGVFNNSVLIARDPADGINCQGLYYCLSGGGDSDPSTEILSSVRAIPDDVLYEHHEVIACAYGINYPDDSPGYLCAWLDYADHTKDDFYGKVENRWFRTGKTIKEMVKRLVDHGCKRCGSIPMDYDSNMLYTGFLTMNARRTGCPKPKGSKGAVGVCSEGHKPDEEKGRNSDEEKD</sequence>
<evidence type="ECO:0000313" key="4">
    <source>
        <dbReference type="EMBL" id="KAJ6263900.1"/>
    </source>
</evidence>
<dbReference type="GO" id="GO:0005576">
    <property type="term" value="C:extracellular region"/>
    <property type="evidence" value="ECO:0007669"/>
    <property type="project" value="InterPro"/>
</dbReference>
<dbReference type="InterPro" id="IPR015131">
    <property type="entry name" value="Killer_tox_Kp4"/>
</dbReference>
<reference evidence="4" key="1">
    <citation type="submission" date="2023-01" db="EMBL/GenBank/DDBJ databases">
        <title>The chitinases involved in constricting ring structure development in the nematode-trapping fungus Drechslerella dactyloides.</title>
        <authorList>
            <person name="Wang R."/>
            <person name="Zhang L."/>
            <person name="Tang P."/>
            <person name="Li S."/>
            <person name="Liang L."/>
        </authorList>
    </citation>
    <scope>NUCLEOTIDE SEQUENCE</scope>
    <source>
        <strain evidence="4">YMF1.00031</strain>
    </source>
</reference>